<evidence type="ECO:0000259" key="10">
    <source>
        <dbReference type="PROSITE" id="PS50878"/>
    </source>
</evidence>
<dbReference type="GO" id="GO:0003723">
    <property type="term" value="F:RNA binding"/>
    <property type="evidence" value="ECO:0007669"/>
    <property type="project" value="InterPro"/>
</dbReference>
<dbReference type="Pfam" id="PF01348">
    <property type="entry name" value="Intron_maturas2"/>
    <property type="match status" value="1"/>
</dbReference>
<comment type="catalytic activity">
    <reaction evidence="9">
        <text>DNA(n) + a 2'-deoxyribonucleoside 5'-triphosphate = DNA(n+1) + diphosphate</text>
        <dbReference type="Rhea" id="RHEA:22508"/>
        <dbReference type="Rhea" id="RHEA-COMP:17339"/>
        <dbReference type="Rhea" id="RHEA-COMP:17340"/>
        <dbReference type="ChEBI" id="CHEBI:33019"/>
        <dbReference type="ChEBI" id="CHEBI:61560"/>
        <dbReference type="ChEBI" id="CHEBI:173112"/>
        <dbReference type="EC" id="2.7.7.49"/>
    </reaction>
</comment>
<dbReference type="CDD" id="cd01651">
    <property type="entry name" value="RT_G2_intron"/>
    <property type="match status" value="1"/>
</dbReference>
<dbReference type="EMBL" id="FQVD01000011">
    <property type="protein sequence ID" value="SHF11745.1"/>
    <property type="molecule type" value="Genomic_DNA"/>
</dbReference>
<comment type="similarity">
    <text evidence="8">Belongs to the bacterial reverse transcriptase family.</text>
</comment>
<keyword evidence="5" id="KW-0460">Magnesium</keyword>
<protein>
    <recommendedName>
        <fullName evidence="1">RNA-directed DNA polymerase</fullName>
        <ecNumber evidence="1">2.7.7.49</ecNumber>
    </recommendedName>
</protein>
<accession>A0A1M4Z197</accession>
<dbReference type="SUPFAM" id="SSF56672">
    <property type="entry name" value="DNA/RNA polymerases"/>
    <property type="match status" value="1"/>
</dbReference>
<keyword evidence="3" id="KW-0548">Nucleotidyltransferase</keyword>
<dbReference type="Pfam" id="PF00078">
    <property type="entry name" value="RVT_1"/>
    <property type="match status" value="2"/>
</dbReference>
<evidence type="ECO:0000256" key="2">
    <source>
        <dbReference type="ARBA" id="ARBA00022679"/>
    </source>
</evidence>
<dbReference type="InterPro" id="IPR051083">
    <property type="entry name" value="GrpII_Intron_Splice-Mob/Def"/>
</dbReference>
<dbReference type="InterPro" id="IPR000477">
    <property type="entry name" value="RT_dom"/>
</dbReference>
<dbReference type="Pfam" id="PF21368">
    <property type="entry name" value="AI2M-like_HNH"/>
    <property type="match status" value="1"/>
</dbReference>
<dbReference type="InterPro" id="IPR049030">
    <property type="entry name" value="AI2M-like_HNH"/>
</dbReference>
<dbReference type="PANTHER" id="PTHR34047">
    <property type="entry name" value="NUCLEAR INTRON MATURASE 1, MITOCHONDRIAL-RELATED"/>
    <property type="match status" value="1"/>
</dbReference>
<keyword evidence="12" id="KW-1185">Reference proteome</keyword>
<evidence type="ECO:0000256" key="8">
    <source>
        <dbReference type="ARBA" id="ARBA00034120"/>
    </source>
</evidence>
<evidence type="ECO:0000256" key="6">
    <source>
        <dbReference type="ARBA" id="ARBA00022918"/>
    </source>
</evidence>
<sequence length="610" mass="71644">MNDVRDIMRNSAKVLNSLNRHSKDLNYKYERLYRILFNTEMYAVTYQRIAPKQGNMTEGTDGKTIDGMSIKRIENLIASLKDESYQPKPSRRTYIPKKNGKMRPLGIPATEDKLLQEVVKMVLEAIYEESFEYTSHGFRPKRSCHTALKQIEKSFCGVKWYIEGDIKGFFDNINHDVMIGILEERINDARFIRLIRKFLNAGYIEDWEYFHTYNGTPQGGIISPVLANIYLDKLDKYMAEYAAKFDRNARKEVNPQYRHYQRKKERAKKALKSAVSLEERKLLVGQIRKYDNLMLQTSAKNDMDCNYKRLKYVRYADDFLCGVIGSKEDAMTIKSDIKNFISDKLKLELSDEKTLITHSETPAKFLGFHIRNRKCMETKRDSLGRKKRSRNKTVEIKIPKDTVKKKLLAYDVVEIKKHNGKEIWKPKARPELNFNDDLEILRRYNSEIRGLYNYFGIAVNCAAQLSNFGYIMEYSMYKTFAAKYRSKVKKICKKYKHNGIFCVKYQNNAGKQKEEYFYKGGFKRQKPSKDNKIDILPKFIMHTSTTSLMDRLKAEKCELCGAKGHLEMHHVRKLKNLQNKEPWERHMIARKRKTIALCGTCHKKIHYGTI</sequence>
<dbReference type="InterPro" id="IPR024937">
    <property type="entry name" value="Domain_X"/>
</dbReference>
<organism evidence="11 12">
    <name type="scientific">Bacteroides faecichinchillae</name>
    <dbReference type="NCBI Taxonomy" id="871325"/>
    <lineage>
        <taxon>Bacteria</taxon>
        <taxon>Pseudomonadati</taxon>
        <taxon>Bacteroidota</taxon>
        <taxon>Bacteroidia</taxon>
        <taxon>Bacteroidales</taxon>
        <taxon>Bacteroidaceae</taxon>
        <taxon>Bacteroides</taxon>
    </lineage>
</organism>
<evidence type="ECO:0000313" key="11">
    <source>
        <dbReference type="EMBL" id="SHF11745.1"/>
    </source>
</evidence>
<dbReference type="STRING" id="871325.SAMN05444349_111121"/>
<gene>
    <name evidence="11" type="ORF">SAMN05444349_111121</name>
</gene>
<feature type="domain" description="Reverse transcriptase" evidence="10">
    <location>
        <begin position="76"/>
        <end position="370"/>
    </location>
</feature>
<dbReference type="PRINTS" id="PR00866">
    <property type="entry name" value="RNADNAPOLMS"/>
</dbReference>
<dbReference type="InterPro" id="IPR043502">
    <property type="entry name" value="DNA/RNA_pol_sf"/>
</dbReference>
<dbReference type="PANTHER" id="PTHR34047:SF8">
    <property type="entry name" value="PROTEIN YKFC"/>
    <property type="match status" value="1"/>
</dbReference>
<dbReference type="AlphaFoldDB" id="A0A1M4Z197"/>
<dbReference type="GO" id="GO:0006397">
    <property type="term" value="P:mRNA processing"/>
    <property type="evidence" value="ECO:0007669"/>
    <property type="project" value="InterPro"/>
</dbReference>
<dbReference type="Proteomes" id="UP000184436">
    <property type="component" value="Unassembled WGS sequence"/>
</dbReference>
<evidence type="ECO:0000256" key="3">
    <source>
        <dbReference type="ARBA" id="ARBA00022695"/>
    </source>
</evidence>
<dbReference type="InterPro" id="IPR000123">
    <property type="entry name" value="Reverse_transcriptase_msDNA"/>
</dbReference>
<keyword evidence="7" id="KW-0051">Antiviral defense</keyword>
<dbReference type="PROSITE" id="PS50878">
    <property type="entry name" value="RT_POL"/>
    <property type="match status" value="1"/>
</dbReference>
<evidence type="ECO:0000256" key="1">
    <source>
        <dbReference type="ARBA" id="ARBA00012493"/>
    </source>
</evidence>
<evidence type="ECO:0000256" key="9">
    <source>
        <dbReference type="ARBA" id="ARBA00048173"/>
    </source>
</evidence>
<dbReference type="GO" id="GO:0051607">
    <property type="term" value="P:defense response to virus"/>
    <property type="evidence" value="ECO:0007669"/>
    <property type="project" value="UniProtKB-KW"/>
</dbReference>
<evidence type="ECO:0000313" key="12">
    <source>
        <dbReference type="Proteomes" id="UP000184436"/>
    </source>
</evidence>
<keyword evidence="4" id="KW-0479">Metal-binding</keyword>
<evidence type="ECO:0000256" key="4">
    <source>
        <dbReference type="ARBA" id="ARBA00022723"/>
    </source>
</evidence>
<keyword evidence="2" id="KW-0808">Transferase</keyword>
<dbReference type="GO" id="GO:0046872">
    <property type="term" value="F:metal ion binding"/>
    <property type="evidence" value="ECO:0007669"/>
    <property type="project" value="UniProtKB-KW"/>
</dbReference>
<evidence type="ECO:0000256" key="7">
    <source>
        <dbReference type="ARBA" id="ARBA00023118"/>
    </source>
</evidence>
<name>A0A1M4Z197_9BACE</name>
<dbReference type="GO" id="GO:0003964">
    <property type="term" value="F:RNA-directed DNA polymerase activity"/>
    <property type="evidence" value="ECO:0007669"/>
    <property type="project" value="UniProtKB-KW"/>
</dbReference>
<reference evidence="11 12" key="1">
    <citation type="submission" date="2016-11" db="EMBL/GenBank/DDBJ databases">
        <authorList>
            <person name="Jaros S."/>
            <person name="Januszkiewicz K."/>
            <person name="Wedrychowicz H."/>
        </authorList>
    </citation>
    <scope>NUCLEOTIDE SEQUENCE [LARGE SCALE GENOMIC DNA]</scope>
    <source>
        <strain evidence="11 12">DSM 26883</strain>
    </source>
</reference>
<evidence type="ECO:0000256" key="5">
    <source>
        <dbReference type="ARBA" id="ARBA00022842"/>
    </source>
</evidence>
<proteinExistence type="inferred from homology"/>
<keyword evidence="6 11" id="KW-0695">RNA-directed DNA polymerase</keyword>
<dbReference type="EC" id="2.7.7.49" evidence="1"/>